<keyword evidence="1" id="KW-1133">Transmembrane helix</keyword>
<evidence type="ECO:0000256" key="1">
    <source>
        <dbReference type="SAM" id="Phobius"/>
    </source>
</evidence>
<sequence length="84" mass="9395">MKLNVKAFALACGLIWGLGVLLMTWYMIAIEGPSDDKFFLGRFYLGYNLTALGSVIAMVWGFFDALIGGAIFAWLYNFLSRKKS</sequence>
<dbReference type="KEGG" id="alus:STSP2_00098"/>
<keyword evidence="1" id="KW-0472">Membrane</keyword>
<feature type="transmembrane region" description="Helical" evidence="1">
    <location>
        <begin position="49"/>
        <end position="76"/>
    </location>
</feature>
<keyword evidence="1" id="KW-0812">Transmembrane</keyword>
<keyword evidence="3" id="KW-1185">Reference proteome</keyword>
<feature type="transmembrane region" description="Helical" evidence="1">
    <location>
        <begin position="7"/>
        <end position="29"/>
    </location>
</feature>
<dbReference type="NCBIfam" id="NF037947">
    <property type="entry name" value="holin_4"/>
    <property type="match status" value="1"/>
</dbReference>
<reference evidence="3" key="1">
    <citation type="submission" date="2017-02" db="EMBL/GenBank/DDBJ databases">
        <title>Comparative genomics and description of representatives of a novel lineage of planctomycetes thriving in anoxic sediments.</title>
        <authorList>
            <person name="Spring S."/>
            <person name="Bunk B."/>
            <person name="Sproer C."/>
        </authorList>
    </citation>
    <scope>NUCLEOTIDE SEQUENCE [LARGE SCALE GENOMIC DNA]</scope>
    <source>
        <strain evidence="3">ST-NAGAB-D1</strain>
    </source>
</reference>
<evidence type="ECO:0000313" key="3">
    <source>
        <dbReference type="Proteomes" id="UP000189674"/>
    </source>
</evidence>
<evidence type="ECO:0000313" key="2">
    <source>
        <dbReference type="EMBL" id="AQT66960.1"/>
    </source>
</evidence>
<proteinExistence type="predicted"/>
<dbReference type="AlphaFoldDB" id="A0A1U9NH79"/>
<accession>A0A1U9NH79</accession>
<dbReference type="EMBL" id="CP019791">
    <property type="protein sequence ID" value="AQT66960.1"/>
    <property type="molecule type" value="Genomic_DNA"/>
</dbReference>
<name>A0A1U9NH79_9BACT</name>
<protein>
    <submittedName>
        <fullName evidence="2">Uncharacterized protein</fullName>
    </submittedName>
</protein>
<dbReference type="OrthoDB" id="5651342at2"/>
<dbReference type="Proteomes" id="UP000189674">
    <property type="component" value="Chromosome"/>
</dbReference>
<dbReference type="RefSeq" id="WP_146658825.1">
    <property type="nucleotide sequence ID" value="NZ_CP019791.1"/>
</dbReference>
<gene>
    <name evidence="2" type="ORF">STSP2_00098</name>
</gene>
<organism evidence="2 3">
    <name type="scientific">Anaerohalosphaera lusitana</name>
    <dbReference type="NCBI Taxonomy" id="1936003"/>
    <lineage>
        <taxon>Bacteria</taxon>
        <taxon>Pseudomonadati</taxon>
        <taxon>Planctomycetota</taxon>
        <taxon>Phycisphaerae</taxon>
        <taxon>Sedimentisphaerales</taxon>
        <taxon>Anaerohalosphaeraceae</taxon>
        <taxon>Anaerohalosphaera</taxon>
    </lineage>
</organism>